<dbReference type="GO" id="GO:0003677">
    <property type="term" value="F:DNA binding"/>
    <property type="evidence" value="ECO:0007669"/>
    <property type="project" value="UniProtKB-KW"/>
</dbReference>
<accession>A0A318HCJ2</accession>
<dbReference type="EMBL" id="QJJU01000016">
    <property type="protein sequence ID" value="PXX05830.1"/>
    <property type="molecule type" value="Genomic_DNA"/>
</dbReference>
<gene>
    <name evidence="5" type="ORF">C8E89_116141</name>
</gene>
<evidence type="ECO:0000313" key="5">
    <source>
        <dbReference type="EMBL" id="PXX05830.1"/>
    </source>
</evidence>
<dbReference type="PANTHER" id="PTHR33204">
    <property type="entry name" value="TRANSCRIPTIONAL REGULATOR, MARR FAMILY"/>
    <property type="match status" value="1"/>
</dbReference>
<evidence type="ECO:0000256" key="3">
    <source>
        <dbReference type="ARBA" id="ARBA00023163"/>
    </source>
</evidence>
<reference evidence="5 6" key="2">
    <citation type="submission" date="2018-06" db="EMBL/GenBank/DDBJ databases">
        <title>Sequencing of bacterial isolates from soil warming experiment in Harvard Forest, Massachusetts, USA.</title>
        <authorList>
            <person name="Deangelis K.PhD."/>
        </authorList>
    </citation>
    <scope>NUCLEOTIDE SEQUENCE [LARGE SCALE GENOMIC DNA]</scope>
    <source>
        <strain evidence="5 6">GAS496</strain>
    </source>
</reference>
<organism evidence="5 6">
    <name type="scientific">Mycolicibacterium moriokaense</name>
    <dbReference type="NCBI Taxonomy" id="39691"/>
    <lineage>
        <taxon>Bacteria</taxon>
        <taxon>Bacillati</taxon>
        <taxon>Actinomycetota</taxon>
        <taxon>Actinomycetes</taxon>
        <taxon>Mycobacteriales</taxon>
        <taxon>Mycobacteriaceae</taxon>
        <taxon>Mycolicibacterium</taxon>
    </lineage>
</organism>
<dbReference type="PANTHER" id="PTHR33204:SF18">
    <property type="entry name" value="TRANSCRIPTIONAL REGULATORY PROTEIN"/>
    <property type="match status" value="1"/>
</dbReference>
<keyword evidence="6" id="KW-1185">Reference proteome</keyword>
<reference evidence="6" key="1">
    <citation type="submission" date="2018-05" db="EMBL/GenBank/DDBJ databases">
        <authorList>
            <person name="Deangelis K."/>
            <person name="Huntemann M."/>
            <person name="Clum A."/>
            <person name="Pillay M."/>
            <person name="Palaniappan K."/>
            <person name="Varghese N."/>
            <person name="Mikhailova N."/>
            <person name="Stamatis D."/>
            <person name="Reddy T."/>
            <person name="Daum C."/>
            <person name="Shapiro N."/>
            <person name="Ivanova N."/>
            <person name="Kyrpides N."/>
            <person name="Woyke T."/>
        </authorList>
    </citation>
    <scope>NUCLEOTIDE SEQUENCE [LARGE SCALE GENOMIC DNA]</scope>
    <source>
        <strain evidence="6">GAS496</strain>
    </source>
</reference>
<name>A0A318HCJ2_9MYCO</name>
<dbReference type="Gene3D" id="1.10.10.10">
    <property type="entry name" value="Winged helix-like DNA-binding domain superfamily/Winged helix DNA-binding domain"/>
    <property type="match status" value="1"/>
</dbReference>
<dbReference type="Proteomes" id="UP000247781">
    <property type="component" value="Unassembled WGS sequence"/>
</dbReference>
<dbReference type="InterPro" id="IPR036390">
    <property type="entry name" value="WH_DNA-bd_sf"/>
</dbReference>
<keyword evidence="2" id="KW-0238">DNA-binding</keyword>
<evidence type="ECO:0000256" key="2">
    <source>
        <dbReference type="ARBA" id="ARBA00023125"/>
    </source>
</evidence>
<dbReference type="AlphaFoldDB" id="A0A318HCJ2"/>
<evidence type="ECO:0000259" key="4">
    <source>
        <dbReference type="PROSITE" id="PS51118"/>
    </source>
</evidence>
<sequence>MDYCGGMPKQQFADISCSIARAVDVIGQRWTPLIVRDLFAGMTKFEDIRRDLGIASNILAARLDDLERHGVVERRQYQSMPARYEYVLTEKGRDLYPIVATLLAWGDKWRSAPDGPPALTVHTECGHITTARTVCAECGGELNAGNVIHAAGPGAKPGPGTALIGDYITR</sequence>
<keyword evidence="3" id="KW-0804">Transcription</keyword>
<dbReference type="SUPFAM" id="SSF46785">
    <property type="entry name" value="Winged helix' DNA-binding domain"/>
    <property type="match status" value="1"/>
</dbReference>
<keyword evidence="1" id="KW-0805">Transcription regulation</keyword>
<feature type="domain" description="HTH hxlR-type" evidence="4">
    <location>
        <begin position="17"/>
        <end position="114"/>
    </location>
</feature>
<comment type="caution">
    <text evidence="5">The sequence shown here is derived from an EMBL/GenBank/DDBJ whole genome shotgun (WGS) entry which is preliminary data.</text>
</comment>
<dbReference type="InterPro" id="IPR036388">
    <property type="entry name" value="WH-like_DNA-bd_sf"/>
</dbReference>
<dbReference type="PROSITE" id="PS51118">
    <property type="entry name" value="HTH_HXLR"/>
    <property type="match status" value="1"/>
</dbReference>
<proteinExistence type="predicted"/>
<dbReference type="Pfam" id="PF01638">
    <property type="entry name" value="HxlR"/>
    <property type="match status" value="1"/>
</dbReference>
<protein>
    <submittedName>
        <fullName evidence="5">HxlR family transcriptional regulator</fullName>
    </submittedName>
</protein>
<evidence type="ECO:0000313" key="6">
    <source>
        <dbReference type="Proteomes" id="UP000247781"/>
    </source>
</evidence>
<dbReference type="InterPro" id="IPR002577">
    <property type="entry name" value="HTH_HxlR"/>
</dbReference>
<evidence type="ECO:0000256" key="1">
    <source>
        <dbReference type="ARBA" id="ARBA00023015"/>
    </source>
</evidence>